<feature type="transmembrane region" description="Helical" evidence="1">
    <location>
        <begin position="58"/>
        <end position="76"/>
    </location>
</feature>
<accession>A0A3N6SBU4</accession>
<gene>
    <name evidence="3" type="ORF">F2Q68_00014969</name>
    <name evidence="2" type="ORF">F2Q70_00021422</name>
</gene>
<evidence type="ECO:0000256" key="1">
    <source>
        <dbReference type="SAM" id="Phobius"/>
    </source>
</evidence>
<dbReference type="EMBL" id="QGKY02001925">
    <property type="protein sequence ID" value="KAF2546755.1"/>
    <property type="molecule type" value="Genomic_DNA"/>
</dbReference>
<comment type="caution">
    <text evidence="2">The sequence shown here is derived from an EMBL/GenBank/DDBJ whole genome shotgun (WGS) entry which is preliminary data.</text>
</comment>
<sequence>MANRSIFSSLLLFSRFLRCSNILSPLRPPFSFIGGVSGLYFSFFSPKLFFLGSLEASVAYLVVAFFLLGVDALGLLEVSRCGPMVAQGPAGLLNGGSMAADHGDDPRTISVWLYLHSRAPLSGPPFVVIRL</sequence>
<name>A0A3N6SBU4_BRACR</name>
<proteinExistence type="predicted"/>
<organism evidence="2">
    <name type="scientific">Brassica cretica</name>
    <name type="common">Mustard</name>
    <dbReference type="NCBI Taxonomy" id="69181"/>
    <lineage>
        <taxon>Eukaryota</taxon>
        <taxon>Viridiplantae</taxon>
        <taxon>Streptophyta</taxon>
        <taxon>Embryophyta</taxon>
        <taxon>Tracheophyta</taxon>
        <taxon>Spermatophyta</taxon>
        <taxon>Magnoliopsida</taxon>
        <taxon>eudicotyledons</taxon>
        <taxon>Gunneridae</taxon>
        <taxon>Pentapetalae</taxon>
        <taxon>rosids</taxon>
        <taxon>malvids</taxon>
        <taxon>Brassicales</taxon>
        <taxon>Brassicaceae</taxon>
        <taxon>Brassiceae</taxon>
        <taxon>Brassica</taxon>
    </lineage>
</organism>
<reference evidence="2" key="1">
    <citation type="submission" date="2019-12" db="EMBL/GenBank/DDBJ databases">
        <title>Genome sequencing and annotation of Brassica cretica.</title>
        <authorList>
            <person name="Studholme D.J."/>
            <person name="Sarris P.F."/>
        </authorList>
    </citation>
    <scope>NUCLEOTIDE SEQUENCE</scope>
    <source>
        <strain evidence="3">PFS-001/15</strain>
        <strain evidence="2">PFS-102/07</strain>
        <tissue evidence="2">Leaf</tissue>
    </source>
</reference>
<keyword evidence="1" id="KW-0472">Membrane</keyword>
<dbReference type="Proteomes" id="UP000712281">
    <property type="component" value="Unassembled WGS sequence"/>
</dbReference>
<evidence type="ECO:0000313" key="2">
    <source>
        <dbReference type="EMBL" id="KAF2546755.1"/>
    </source>
</evidence>
<keyword evidence="1" id="KW-0812">Transmembrane</keyword>
<dbReference type="AlphaFoldDB" id="A0A3N6SBU4"/>
<keyword evidence="1" id="KW-1133">Transmembrane helix</keyword>
<dbReference type="EMBL" id="QGKW02001940">
    <property type="protein sequence ID" value="KAF2557679.1"/>
    <property type="molecule type" value="Genomic_DNA"/>
</dbReference>
<protein>
    <submittedName>
        <fullName evidence="2">Uncharacterized protein</fullName>
    </submittedName>
</protein>
<evidence type="ECO:0000313" key="3">
    <source>
        <dbReference type="EMBL" id="KAF2557679.1"/>
    </source>
</evidence>